<evidence type="ECO:0000313" key="7">
    <source>
        <dbReference type="EMBL" id="BAH51123.1"/>
    </source>
</evidence>
<dbReference type="STRING" id="632772.ROP_28760"/>
<comment type="similarity">
    <text evidence="1">Belongs to the LysR transcriptional regulatory family.</text>
</comment>
<proteinExistence type="inferred from homology"/>
<dbReference type="Gene3D" id="3.40.190.10">
    <property type="entry name" value="Periplasmic binding protein-like II"/>
    <property type="match status" value="2"/>
</dbReference>
<dbReference type="Pfam" id="PF03466">
    <property type="entry name" value="LysR_substrate"/>
    <property type="match status" value="1"/>
</dbReference>
<gene>
    <name evidence="7" type="ordered locus">ROP_28760</name>
</gene>
<dbReference type="OrthoDB" id="3176554at2"/>
<dbReference type="FunFam" id="1.10.10.10:FF:000001">
    <property type="entry name" value="LysR family transcriptional regulator"/>
    <property type="match status" value="1"/>
</dbReference>
<dbReference type="HOGENOM" id="CLU_039613_6_4_11"/>
<dbReference type="GO" id="GO:0003700">
    <property type="term" value="F:DNA-binding transcription factor activity"/>
    <property type="evidence" value="ECO:0007669"/>
    <property type="project" value="InterPro"/>
</dbReference>
<feature type="domain" description="HTH lysR-type" evidence="6">
    <location>
        <begin position="3"/>
        <end position="60"/>
    </location>
</feature>
<dbReference type="InterPro" id="IPR036390">
    <property type="entry name" value="WH_DNA-bd_sf"/>
</dbReference>
<dbReference type="RefSeq" id="WP_012690079.1">
    <property type="nucleotide sequence ID" value="NC_012522.1"/>
</dbReference>
<dbReference type="CDD" id="cd08414">
    <property type="entry name" value="PBP2_LTTR_aromatics_like"/>
    <property type="match status" value="1"/>
</dbReference>
<dbReference type="SUPFAM" id="SSF46785">
    <property type="entry name" value="Winged helix' DNA-binding domain"/>
    <property type="match status" value="1"/>
</dbReference>
<evidence type="ECO:0000256" key="1">
    <source>
        <dbReference type="ARBA" id="ARBA00009437"/>
    </source>
</evidence>
<dbReference type="AlphaFoldDB" id="C1B5J7"/>
<dbReference type="PATRIC" id="fig|632772.20.peg.3004"/>
<evidence type="ECO:0000256" key="2">
    <source>
        <dbReference type="ARBA" id="ARBA00023015"/>
    </source>
</evidence>
<dbReference type="EMBL" id="AP011115">
    <property type="protein sequence ID" value="BAH51123.1"/>
    <property type="molecule type" value="Genomic_DNA"/>
</dbReference>
<keyword evidence="4" id="KW-0010">Activator</keyword>
<reference evidence="7 8" key="1">
    <citation type="submission" date="2009-03" db="EMBL/GenBank/DDBJ databases">
        <title>Comparison of the complete genome sequences of Rhodococcus erythropolis PR4 and Rhodococcus opacus B4.</title>
        <authorList>
            <person name="Takarada H."/>
            <person name="Sekine M."/>
            <person name="Hosoyama A."/>
            <person name="Yamada R."/>
            <person name="Fujisawa T."/>
            <person name="Omata S."/>
            <person name="Shimizu A."/>
            <person name="Tsukatani N."/>
            <person name="Tanikawa S."/>
            <person name="Fujita N."/>
            <person name="Harayama S."/>
        </authorList>
    </citation>
    <scope>NUCLEOTIDE SEQUENCE [LARGE SCALE GENOMIC DNA]</scope>
    <source>
        <strain evidence="7 8">B4</strain>
    </source>
</reference>
<evidence type="ECO:0000256" key="4">
    <source>
        <dbReference type="ARBA" id="ARBA00023159"/>
    </source>
</evidence>
<dbReference type="KEGG" id="rop:ROP_28760"/>
<dbReference type="InterPro" id="IPR005119">
    <property type="entry name" value="LysR_subst-bd"/>
</dbReference>
<dbReference type="PANTHER" id="PTHR30346">
    <property type="entry name" value="TRANSCRIPTIONAL DUAL REGULATOR HCAR-RELATED"/>
    <property type="match status" value="1"/>
</dbReference>
<dbReference type="Pfam" id="PF00126">
    <property type="entry name" value="HTH_1"/>
    <property type="match status" value="1"/>
</dbReference>
<keyword evidence="2" id="KW-0805">Transcription regulation</keyword>
<keyword evidence="3" id="KW-0238">DNA-binding</keyword>
<evidence type="ECO:0000256" key="3">
    <source>
        <dbReference type="ARBA" id="ARBA00023125"/>
    </source>
</evidence>
<evidence type="ECO:0000256" key="5">
    <source>
        <dbReference type="ARBA" id="ARBA00023163"/>
    </source>
</evidence>
<dbReference type="PRINTS" id="PR00039">
    <property type="entry name" value="HTHLYSR"/>
</dbReference>
<dbReference type="SUPFAM" id="SSF53850">
    <property type="entry name" value="Periplasmic binding protein-like II"/>
    <property type="match status" value="1"/>
</dbReference>
<protein>
    <submittedName>
        <fullName evidence="7">Putative LysR family transcriptional regulator</fullName>
    </submittedName>
</protein>
<dbReference type="PROSITE" id="PS50931">
    <property type="entry name" value="HTH_LYSR"/>
    <property type="match status" value="1"/>
</dbReference>
<dbReference type="GO" id="GO:0032993">
    <property type="term" value="C:protein-DNA complex"/>
    <property type="evidence" value="ECO:0007669"/>
    <property type="project" value="TreeGrafter"/>
</dbReference>
<accession>C1B5J7</accession>
<dbReference type="PANTHER" id="PTHR30346:SF28">
    <property type="entry name" value="HTH-TYPE TRANSCRIPTIONAL REGULATOR CYNR"/>
    <property type="match status" value="1"/>
</dbReference>
<dbReference type="Gene3D" id="1.10.10.10">
    <property type="entry name" value="Winged helix-like DNA-binding domain superfamily/Winged helix DNA-binding domain"/>
    <property type="match status" value="1"/>
</dbReference>
<evidence type="ECO:0000313" key="8">
    <source>
        <dbReference type="Proteomes" id="UP000002212"/>
    </source>
</evidence>
<dbReference type="GO" id="GO:0003677">
    <property type="term" value="F:DNA binding"/>
    <property type="evidence" value="ECO:0007669"/>
    <property type="project" value="UniProtKB-KW"/>
</dbReference>
<dbReference type="Proteomes" id="UP000002212">
    <property type="component" value="Chromosome"/>
</dbReference>
<organism evidence="7 8">
    <name type="scientific">Rhodococcus opacus (strain B4)</name>
    <dbReference type="NCBI Taxonomy" id="632772"/>
    <lineage>
        <taxon>Bacteria</taxon>
        <taxon>Bacillati</taxon>
        <taxon>Actinomycetota</taxon>
        <taxon>Actinomycetes</taxon>
        <taxon>Mycobacteriales</taxon>
        <taxon>Nocardiaceae</taxon>
        <taxon>Rhodococcus</taxon>
    </lineage>
</organism>
<dbReference type="InterPro" id="IPR000847">
    <property type="entry name" value="LysR_HTH_N"/>
</dbReference>
<evidence type="ECO:0000259" key="6">
    <source>
        <dbReference type="PROSITE" id="PS50931"/>
    </source>
</evidence>
<dbReference type="InterPro" id="IPR036388">
    <property type="entry name" value="WH-like_DNA-bd_sf"/>
</dbReference>
<keyword evidence="5" id="KW-0804">Transcription</keyword>
<name>C1B5J7_RHOOB</name>
<sequence>MDWTLRELRYFVTACDVGSFTDAAAELGVSQAAVSRTIANLENRLGERLVRRTPRGCEPAALGQHVMPQVRRVLAEVAKLDEVVRTRQAILRVGYAWAAVGRHTTPLLRTWPKAHPDIDLQLVRHNSHTAGLAEGVCDAAIVRMPVDSRRFDSVVIGLERRMVAFASDDPDWRRRRQVTMSEIATRTIVIDPRTGTTSSELWTAGTGPEHFVESTDVEEWLDAIAAGRGVGTTAEATASHHPRDGVTYRPISDGPRVPVHLAWWRHDPPPGLAALIDTLTGIYTDASR</sequence>